<keyword evidence="2 5" id="KW-0812">Transmembrane</keyword>
<name>A0ABR3FK38_9AGAR</name>
<dbReference type="Gene3D" id="1.10.357.140">
    <property type="entry name" value="UbiA prenyltransferase"/>
    <property type="match status" value="1"/>
</dbReference>
<accession>A0ABR3FK38</accession>
<protein>
    <recommendedName>
        <fullName evidence="8">UbiA prenyltransferase</fullName>
    </recommendedName>
</protein>
<dbReference type="InterPro" id="IPR044878">
    <property type="entry name" value="UbiA_sf"/>
</dbReference>
<dbReference type="PANTHER" id="PTHR42723:SF1">
    <property type="entry name" value="CHLOROPHYLL SYNTHASE, CHLOROPLASTIC"/>
    <property type="match status" value="1"/>
</dbReference>
<keyword evidence="4 5" id="KW-0472">Membrane</keyword>
<keyword evidence="7" id="KW-1185">Reference proteome</keyword>
<reference evidence="6 7" key="1">
    <citation type="submission" date="2024-02" db="EMBL/GenBank/DDBJ databases">
        <title>A draft genome for the cacao thread blight pathogen Marasmius crinis-equi.</title>
        <authorList>
            <person name="Cohen S.P."/>
            <person name="Baruah I.K."/>
            <person name="Amoako-Attah I."/>
            <person name="Bukari Y."/>
            <person name="Meinhardt L.W."/>
            <person name="Bailey B.A."/>
        </authorList>
    </citation>
    <scope>NUCLEOTIDE SEQUENCE [LARGE SCALE GENOMIC DNA]</scope>
    <source>
        <strain evidence="6 7">GH-76</strain>
    </source>
</reference>
<dbReference type="CDD" id="cd13965">
    <property type="entry name" value="PT_UbiA_3"/>
    <property type="match status" value="1"/>
</dbReference>
<evidence type="ECO:0000256" key="5">
    <source>
        <dbReference type="SAM" id="Phobius"/>
    </source>
</evidence>
<feature type="transmembrane region" description="Helical" evidence="5">
    <location>
        <begin position="224"/>
        <end position="246"/>
    </location>
</feature>
<evidence type="ECO:0000313" key="7">
    <source>
        <dbReference type="Proteomes" id="UP001465976"/>
    </source>
</evidence>
<feature type="transmembrane region" description="Helical" evidence="5">
    <location>
        <begin position="157"/>
        <end position="176"/>
    </location>
</feature>
<dbReference type="InterPro" id="IPR050475">
    <property type="entry name" value="Prenyltransferase_related"/>
</dbReference>
<keyword evidence="3 5" id="KW-1133">Transmembrane helix</keyword>
<gene>
    <name evidence="6" type="ORF">V5O48_006546</name>
</gene>
<dbReference type="InterPro" id="IPR000537">
    <property type="entry name" value="UbiA_prenyltransferase"/>
</dbReference>
<dbReference type="EMBL" id="JBAHYK010000305">
    <property type="protein sequence ID" value="KAL0575430.1"/>
    <property type="molecule type" value="Genomic_DNA"/>
</dbReference>
<feature type="transmembrane region" description="Helical" evidence="5">
    <location>
        <begin position="114"/>
        <end position="137"/>
    </location>
</feature>
<evidence type="ECO:0000256" key="1">
    <source>
        <dbReference type="ARBA" id="ARBA00004141"/>
    </source>
</evidence>
<comment type="caution">
    <text evidence="6">The sequence shown here is derived from an EMBL/GenBank/DDBJ whole genome shotgun (WGS) entry which is preliminary data.</text>
</comment>
<dbReference type="Proteomes" id="UP001465976">
    <property type="component" value="Unassembled WGS sequence"/>
</dbReference>
<organism evidence="6 7">
    <name type="scientific">Marasmius crinis-equi</name>
    <dbReference type="NCBI Taxonomy" id="585013"/>
    <lineage>
        <taxon>Eukaryota</taxon>
        <taxon>Fungi</taxon>
        <taxon>Dikarya</taxon>
        <taxon>Basidiomycota</taxon>
        <taxon>Agaricomycotina</taxon>
        <taxon>Agaricomycetes</taxon>
        <taxon>Agaricomycetidae</taxon>
        <taxon>Agaricales</taxon>
        <taxon>Marasmiineae</taxon>
        <taxon>Marasmiaceae</taxon>
        <taxon>Marasmius</taxon>
    </lineage>
</organism>
<evidence type="ECO:0000256" key="3">
    <source>
        <dbReference type="ARBA" id="ARBA00022989"/>
    </source>
</evidence>
<proteinExistence type="predicted"/>
<evidence type="ECO:0000256" key="4">
    <source>
        <dbReference type="ARBA" id="ARBA00023136"/>
    </source>
</evidence>
<comment type="subcellular location">
    <subcellularLocation>
        <location evidence="1">Membrane</location>
        <topology evidence="1">Multi-pass membrane protein</topology>
    </subcellularLocation>
</comment>
<evidence type="ECO:0000313" key="6">
    <source>
        <dbReference type="EMBL" id="KAL0575430.1"/>
    </source>
</evidence>
<evidence type="ECO:0008006" key="8">
    <source>
        <dbReference type="Google" id="ProtNLM"/>
    </source>
</evidence>
<feature type="transmembrane region" description="Helical" evidence="5">
    <location>
        <begin position="188"/>
        <end position="204"/>
    </location>
</feature>
<dbReference type="Pfam" id="PF01040">
    <property type="entry name" value="UbiA"/>
    <property type="match status" value="1"/>
</dbReference>
<sequence>MSSYARIDTLSPLNEMDKGVSIPQAYAQGIEFLYAIVLFIINDYPLVITPTLLSGTILGGPSDLPSVGAAFVWLNLHLLAFNIQNQLAGIEEDRLCKPFRPLPAGRISVKNARFLYFAVVAASVAWSFRHGLLPLSIIYSGGTWFYNEYGLAANPFLKTPMCGIAYICYTGGAAFIIGHHQTLTMKSIYAILTSGLIFGLTGHMQDFRDRSGDALMGRRTIPLILPQAVARWSLLLIISAFTYALVTMWSPPILVTCVFALFALITVTTLVATHSEEKDRVNFHWYEGWLICAHLLPLFRRISDGELALPGQLLFVQ</sequence>
<evidence type="ECO:0000256" key="2">
    <source>
        <dbReference type="ARBA" id="ARBA00022692"/>
    </source>
</evidence>
<feature type="transmembrane region" description="Helical" evidence="5">
    <location>
        <begin position="253"/>
        <end position="271"/>
    </location>
</feature>
<dbReference type="PANTHER" id="PTHR42723">
    <property type="entry name" value="CHLOROPHYLL SYNTHASE"/>
    <property type="match status" value="1"/>
</dbReference>